<dbReference type="AlphaFoldDB" id="S3VEH1"/>
<accession>S3VEH1</accession>
<evidence type="ECO:0000256" key="1">
    <source>
        <dbReference type="SAM" id="Phobius"/>
    </source>
</evidence>
<feature type="transmembrane region" description="Helical" evidence="1">
    <location>
        <begin position="33"/>
        <end position="56"/>
    </location>
</feature>
<comment type="caution">
    <text evidence="2">The sequence shown here is derived from an EMBL/GenBank/DDBJ whole genome shotgun (WGS) entry which is preliminary data.</text>
</comment>
<gene>
    <name evidence="2" type="ORF">LEP1GSC058_1628</name>
</gene>
<proteinExistence type="predicted"/>
<name>S3VEH1_9LEPT</name>
<keyword evidence="1" id="KW-0812">Transmembrane</keyword>
<sequence length="85" mass="9642">MPIIYRFTKSMPFLIISKYIVTGIPIRDPKVEYLLYFLITIVSLRNGDLGFLIFAVKSIPMQMGPADSPYNNRLVLEESLSPSST</sequence>
<keyword evidence="3" id="KW-1185">Reference proteome</keyword>
<organism evidence="2 3">
    <name type="scientific">Leptospira fainei serovar Hurstbridge str. BUT 6</name>
    <dbReference type="NCBI Taxonomy" id="1193011"/>
    <lineage>
        <taxon>Bacteria</taxon>
        <taxon>Pseudomonadati</taxon>
        <taxon>Spirochaetota</taxon>
        <taxon>Spirochaetia</taxon>
        <taxon>Leptospirales</taxon>
        <taxon>Leptospiraceae</taxon>
        <taxon>Leptospira</taxon>
    </lineage>
</organism>
<keyword evidence="1" id="KW-1133">Transmembrane helix</keyword>
<evidence type="ECO:0000313" key="3">
    <source>
        <dbReference type="Proteomes" id="UP000014540"/>
    </source>
</evidence>
<protein>
    <submittedName>
        <fullName evidence="2">Uncharacterized protein</fullName>
    </submittedName>
</protein>
<keyword evidence="1" id="KW-0472">Membrane</keyword>
<dbReference type="EMBL" id="AKWZ02000006">
    <property type="protein sequence ID" value="EPG74895.1"/>
    <property type="molecule type" value="Genomic_DNA"/>
</dbReference>
<dbReference type="Proteomes" id="UP000014540">
    <property type="component" value="Unassembled WGS sequence"/>
</dbReference>
<reference evidence="2" key="1">
    <citation type="submission" date="2013-04" db="EMBL/GenBank/DDBJ databases">
        <authorList>
            <person name="Harkins D.M."/>
            <person name="Durkin A.S."/>
            <person name="Selengut J.D."/>
            <person name="Sanka R."/>
            <person name="DePew J."/>
            <person name="Purushe J."/>
            <person name="Ahmed A."/>
            <person name="van der Linden H."/>
            <person name="Goris M.G.A."/>
            <person name="Hartskeerl R.A."/>
            <person name="Vinetz J.M."/>
            <person name="Sutton G.G."/>
            <person name="Nelson W.C."/>
            <person name="Fouts D.E."/>
        </authorList>
    </citation>
    <scope>NUCLEOTIDE SEQUENCE [LARGE SCALE GENOMIC DNA]</scope>
    <source>
        <strain evidence="2">BUT 6</strain>
    </source>
</reference>
<evidence type="ECO:0000313" key="2">
    <source>
        <dbReference type="EMBL" id="EPG74895.1"/>
    </source>
</evidence>